<comment type="caution">
    <text evidence="1">The sequence shown here is derived from an EMBL/GenBank/DDBJ whole genome shotgun (WGS) entry which is preliminary data.</text>
</comment>
<dbReference type="OrthoDB" id="10062678at2759"/>
<dbReference type="PANTHER" id="PTHR24024">
    <property type="entry name" value="PULMONARY SURFACTANT-ASSOCIATED PROTEIN A"/>
    <property type="match status" value="1"/>
</dbReference>
<dbReference type="InterPro" id="IPR051077">
    <property type="entry name" value="Ca-dependent_lectin"/>
</dbReference>
<accession>A0A9W9YKF0</accession>
<dbReference type="Proteomes" id="UP001163046">
    <property type="component" value="Unassembled WGS sequence"/>
</dbReference>
<dbReference type="GO" id="GO:0005615">
    <property type="term" value="C:extracellular space"/>
    <property type="evidence" value="ECO:0007669"/>
    <property type="project" value="TreeGrafter"/>
</dbReference>
<reference evidence="1" key="1">
    <citation type="submission" date="2023-01" db="EMBL/GenBank/DDBJ databases">
        <title>Genome assembly of the deep-sea coral Lophelia pertusa.</title>
        <authorList>
            <person name="Herrera S."/>
            <person name="Cordes E."/>
        </authorList>
    </citation>
    <scope>NUCLEOTIDE SEQUENCE</scope>
    <source>
        <strain evidence="1">USNM1676648</strain>
        <tissue evidence="1">Polyp</tissue>
    </source>
</reference>
<dbReference type="PANTHER" id="PTHR24024:SF18">
    <property type="entry name" value="SHORT-CHAIN COLLAGEN C4-LIKE"/>
    <property type="match status" value="1"/>
</dbReference>
<name>A0A9W9YKF0_9CNID</name>
<evidence type="ECO:0000313" key="2">
    <source>
        <dbReference type="Proteomes" id="UP001163046"/>
    </source>
</evidence>
<proteinExistence type="predicted"/>
<dbReference type="EMBL" id="MU827329">
    <property type="protein sequence ID" value="KAJ7355022.1"/>
    <property type="molecule type" value="Genomic_DNA"/>
</dbReference>
<keyword evidence="2" id="KW-1185">Reference proteome</keyword>
<evidence type="ECO:0000313" key="1">
    <source>
        <dbReference type="EMBL" id="KAJ7355022.1"/>
    </source>
</evidence>
<organism evidence="1 2">
    <name type="scientific">Desmophyllum pertusum</name>
    <dbReference type="NCBI Taxonomy" id="174260"/>
    <lineage>
        <taxon>Eukaryota</taxon>
        <taxon>Metazoa</taxon>
        <taxon>Cnidaria</taxon>
        <taxon>Anthozoa</taxon>
        <taxon>Hexacorallia</taxon>
        <taxon>Scleractinia</taxon>
        <taxon>Caryophylliina</taxon>
        <taxon>Caryophylliidae</taxon>
        <taxon>Desmophyllum</taxon>
    </lineage>
</organism>
<dbReference type="AlphaFoldDB" id="A0A9W9YKF0"/>
<sequence length="161" mass="17811">MDSVMGSEYYTHTGGGSNYLCLTNNPIYDKYESGWQGTAAIYGVEYQSASFPWFKNNIKNHDAPCAVCYVRSRGSQIMIPATNKCPSGWTREYHGYLMTSHYDHAHSSEYVCVDVDAEVVPGTHADTNGALLYVVQGDCGHGLPCKPYIHGYELTCVVCTK</sequence>
<gene>
    <name evidence="1" type="ORF">OS493_028689</name>
</gene>
<protein>
    <recommendedName>
        <fullName evidence="3">Short-chain collagen C4-like</fullName>
    </recommendedName>
</protein>
<evidence type="ECO:0008006" key="3">
    <source>
        <dbReference type="Google" id="ProtNLM"/>
    </source>
</evidence>